<dbReference type="PANTHER" id="PTHR34689">
    <property type="entry name" value="NUCLEIC ACID-BINDING PROTEIN"/>
    <property type="match status" value="1"/>
</dbReference>
<dbReference type="AlphaFoldDB" id="A0A438BQI8"/>
<dbReference type="EMBL" id="QGNW01002661">
    <property type="protein sequence ID" value="RVW13221.1"/>
    <property type="molecule type" value="Genomic_DNA"/>
</dbReference>
<name>A0A438BQI8_VITVI</name>
<evidence type="ECO:0000313" key="1">
    <source>
        <dbReference type="EMBL" id="RVW13221.1"/>
    </source>
</evidence>
<proteinExistence type="predicted"/>
<organism evidence="1 2">
    <name type="scientific">Vitis vinifera</name>
    <name type="common">Grape</name>
    <dbReference type="NCBI Taxonomy" id="29760"/>
    <lineage>
        <taxon>Eukaryota</taxon>
        <taxon>Viridiplantae</taxon>
        <taxon>Streptophyta</taxon>
        <taxon>Embryophyta</taxon>
        <taxon>Tracheophyta</taxon>
        <taxon>Spermatophyta</taxon>
        <taxon>Magnoliopsida</taxon>
        <taxon>eudicotyledons</taxon>
        <taxon>Gunneridae</taxon>
        <taxon>Pentapetalae</taxon>
        <taxon>rosids</taxon>
        <taxon>Vitales</taxon>
        <taxon>Vitaceae</taxon>
        <taxon>Viteae</taxon>
        <taxon>Vitis</taxon>
    </lineage>
</organism>
<sequence>MESPIPLGKMMENESSVARVKIRQHSSLIPEAHLNASLMEIESTSFKCEVLKLELLREHERYKEEQVEELKHSMQSGMAQVMKEQAQLREEMAYQYKVGSFEAADAIQRRLDPDVTISMEECFVLTASVPHAILINCSFVLTAS</sequence>
<evidence type="ECO:0000313" key="2">
    <source>
        <dbReference type="Proteomes" id="UP000288805"/>
    </source>
</evidence>
<protein>
    <submittedName>
        <fullName evidence="1">Uncharacterized protein</fullName>
    </submittedName>
</protein>
<gene>
    <name evidence="1" type="ORF">CK203_105013</name>
</gene>
<comment type="caution">
    <text evidence="1">The sequence shown here is derived from an EMBL/GenBank/DDBJ whole genome shotgun (WGS) entry which is preliminary data.</text>
</comment>
<reference evidence="1 2" key="1">
    <citation type="journal article" date="2018" name="PLoS Genet.">
        <title>Population sequencing reveals clonal diversity and ancestral inbreeding in the grapevine cultivar Chardonnay.</title>
        <authorList>
            <person name="Roach M.J."/>
            <person name="Johnson D.L."/>
            <person name="Bohlmann J."/>
            <person name="van Vuuren H.J."/>
            <person name="Jones S.J."/>
            <person name="Pretorius I.S."/>
            <person name="Schmidt S.A."/>
            <person name="Borneman A.R."/>
        </authorList>
    </citation>
    <scope>NUCLEOTIDE SEQUENCE [LARGE SCALE GENOMIC DNA]</scope>
    <source>
        <strain evidence="2">cv. Chardonnay</strain>
        <tissue evidence="1">Leaf</tissue>
    </source>
</reference>
<dbReference type="Proteomes" id="UP000288805">
    <property type="component" value="Unassembled WGS sequence"/>
</dbReference>
<dbReference type="PANTHER" id="PTHR34689:SF1">
    <property type="entry name" value="NUCLEIC ACID-BINDING PROTEIN"/>
    <property type="match status" value="1"/>
</dbReference>
<accession>A0A438BQI8</accession>